<name>A0A0F8Z8T3_9ZZZZ</name>
<proteinExistence type="predicted"/>
<reference evidence="2" key="1">
    <citation type="journal article" date="2015" name="Nature">
        <title>Complex archaea that bridge the gap between prokaryotes and eukaryotes.</title>
        <authorList>
            <person name="Spang A."/>
            <person name="Saw J.H."/>
            <person name="Jorgensen S.L."/>
            <person name="Zaremba-Niedzwiedzka K."/>
            <person name="Martijn J."/>
            <person name="Lind A.E."/>
            <person name="van Eijk R."/>
            <person name="Schleper C."/>
            <person name="Guy L."/>
            <person name="Ettema T.J."/>
        </authorList>
    </citation>
    <scope>NUCLEOTIDE SEQUENCE</scope>
</reference>
<evidence type="ECO:0000313" key="2">
    <source>
        <dbReference type="EMBL" id="KKK82375.1"/>
    </source>
</evidence>
<evidence type="ECO:0000256" key="1">
    <source>
        <dbReference type="SAM" id="MobiDB-lite"/>
    </source>
</evidence>
<feature type="compositionally biased region" description="Basic residues" evidence="1">
    <location>
        <begin position="21"/>
        <end position="31"/>
    </location>
</feature>
<feature type="region of interest" description="Disordered" evidence="1">
    <location>
        <begin position="21"/>
        <end position="45"/>
    </location>
</feature>
<sequence>NKGLVLGNDRFKDEVAALTGRRVKPRKSGPKAKKDWGGDGAGFLL</sequence>
<comment type="caution">
    <text evidence="2">The sequence shown here is derived from an EMBL/GenBank/DDBJ whole genome shotgun (WGS) entry which is preliminary data.</text>
</comment>
<gene>
    <name evidence="2" type="ORF">LCGC14_2804010</name>
</gene>
<accession>A0A0F8Z8T3</accession>
<protein>
    <submittedName>
        <fullName evidence="2">Uncharacterized protein</fullName>
    </submittedName>
</protein>
<dbReference type="EMBL" id="LAZR01052705">
    <property type="protein sequence ID" value="KKK82375.1"/>
    <property type="molecule type" value="Genomic_DNA"/>
</dbReference>
<dbReference type="AlphaFoldDB" id="A0A0F8Z8T3"/>
<feature type="non-terminal residue" evidence="2">
    <location>
        <position position="1"/>
    </location>
</feature>
<organism evidence="2">
    <name type="scientific">marine sediment metagenome</name>
    <dbReference type="NCBI Taxonomy" id="412755"/>
    <lineage>
        <taxon>unclassified sequences</taxon>
        <taxon>metagenomes</taxon>
        <taxon>ecological metagenomes</taxon>
    </lineage>
</organism>